<comment type="caution">
    <text evidence="21">The sequence shown here is derived from an EMBL/GenBank/DDBJ whole genome shotgun (WGS) entry which is preliminary data.</text>
</comment>
<gene>
    <name evidence="21" type="ORF">D9756_007446</name>
</gene>
<feature type="disulfide bond" evidence="17">
    <location>
        <begin position="41"/>
        <end position="305"/>
    </location>
</feature>
<evidence type="ECO:0000256" key="9">
    <source>
        <dbReference type="ARBA" id="ARBA00023002"/>
    </source>
</evidence>
<dbReference type="EMBL" id="JAACJO010000012">
    <property type="protein sequence ID" value="KAF5351619.1"/>
    <property type="molecule type" value="Genomic_DNA"/>
</dbReference>
<evidence type="ECO:0000256" key="18">
    <source>
        <dbReference type="RuleBase" id="RU363051"/>
    </source>
</evidence>
<evidence type="ECO:0000256" key="4">
    <source>
        <dbReference type="ARBA" id="ARBA00022559"/>
    </source>
</evidence>
<organism evidence="21 22">
    <name type="scientific">Leucocoprinus leucothites</name>
    <dbReference type="NCBI Taxonomy" id="201217"/>
    <lineage>
        <taxon>Eukaryota</taxon>
        <taxon>Fungi</taxon>
        <taxon>Dikarya</taxon>
        <taxon>Basidiomycota</taxon>
        <taxon>Agaricomycotina</taxon>
        <taxon>Agaricomycetes</taxon>
        <taxon>Agaricomycetidae</taxon>
        <taxon>Agaricales</taxon>
        <taxon>Agaricineae</taxon>
        <taxon>Agaricaceae</taxon>
        <taxon>Leucocoprinus</taxon>
    </lineage>
</organism>
<dbReference type="PRINTS" id="PR00458">
    <property type="entry name" value="PEROXIDASE"/>
</dbReference>
<keyword evidence="6 15" id="KW-0479">Metal-binding</keyword>
<feature type="binding site" evidence="15">
    <location>
        <position position="91"/>
    </location>
    <ligand>
        <name>Ca(2+)</name>
        <dbReference type="ChEBI" id="CHEBI:29108"/>
        <label>1</label>
    </ligand>
</feature>
<dbReference type="InterPro" id="IPR044831">
    <property type="entry name" value="Ccp1-like"/>
</dbReference>
<evidence type="ECO:0000313" key="21">
    <source>
        <dbReference type="EMBL" id="KAF5351619.1"/>
    </source>
</evidence>
<evidence type="ECO:0000256" key="1">
    <source>
        <dbReference type="ARBA" id="ARBA00004613"/>
    </source>
</evidence>
<feature type="active site" description="Proton acceptor" evidence="14">
    <location>
        <position position="73"/>
    </location>
</feature>
<protein>
    <recommendedName>
        <fullName evidence="18">Peroxidase</fullName>
        <ecNumber evidence="18">1.11.1.-</ecNumber>
    </recommendedName>
</protein>
<evidence type="ECO:0000256" key="15">
    <source>
        <dbReference type="PIRSR" id="PIRSR601621-2"/>
    </source>
</evidence>
<evidence type="ECO:0000256" key="5">
    <source>
        <dbReference type="ARBA" id="ARBA00022617"/>
    </source>
</evidence>
<keyword evidence="8 15" id="KW-0106">Calcium</keyword>
<dbReference type="InterPro" id="IPR024589">
    <property type="entry name" value="Ligninase_C"/>
</dbReference>
<accession>A0A8H5D0V0</accession>
<dbReference type="GO" id="GO:0046872">
    <property type="term" value="F:metal ion binding"/>
    <property type="evidence" value="ECO:0007669"/>
    <property type="project" value="UniProtKB-UniRule"/>
</dbReference>
<keyword evidence="5 15" id="KW-0349">Heme</keyword>
<keyword evidence="22" id="KW-1185">Reference proteome</keyword>
<evidence type="ECO:0000256" key="16">
    <source>
        <dbReference type="PIRSR" id="PIRSR601621-3"/>
    </source>
</evidence>
<dbReference type="PROSITE" id="PS50873">
    <property type="entry name" value="PEROXIDASE_4"/>
    <property type="match status" value="1"/>
</dbReference>
<dbReference type="SUPFAM" id="SSF48113">
    <property type="entry name" value="Heme-dependent peroxidases"/>
    <property type="match status" value="1"/>
</dbReference>
<evidence type="ECO:0000313" key="22">
    <source>
        <dbReference type="Proteomes" id="UP000559027"/>
    </source>
</evidence>
<feature type="binding site" evidence="15">
    <location>
        <position position="216"/>
    </location>
    <ligand>
        <name>Ca(2+)</name>
        <dbReference type="ChEBI" id="CHEBI:29108"/>
        <label>2</label>
    </ligand>
</feature>
<feature type="site" description="Transition state stabilizer" evidence="16">
    <location>
        <position position="69"/>
    </location>
</feature>
<dbReference type="Pfam" id="PF11895">
    <property type="entry name" value="Peroxidase_ext"/>
    <property type="match status" value="1"/>
</dbReference>
<feature type="chain" id="PRO_5034397732" description="Peroxidase" evidence="18">
    <location>
        <begin position="22"/>
        <end position="358"/>
    </location>
</feature>
<evidence type="ECO:0000256" key="6">
    <source>
        <dbReference type="ARBA" id="ARBA00022723"/>
    </source>
</evidence>
<keyword evidence="11 17" id="KW-1015">Disulfide bond</keyword>
<feature type="signal peptide" evidence="18">
    <location>
        <begin position="1"/>
        <end position="21"/>
    </location>
</feature>
<proteinExistence type="inferred from homology"/>
<dbReference type="OrthoDB" id="2113341at2759"/>
<feature type="binding site" evidence="15">
    <location>
        <position position="89"/>
    </location>
    <ligand>
        <name>Ca(2+)</name>
        <dbReference type="ChEBI" id="CHEBI:29108"/>
        <label>1</label>
    </ligand>
</feature>
<evidence type="ECO:0000259" key="20">
    <source>
        <dbReference type="PROSITE" id="PS50873"/>
    </source>
</evidence>
<evidence type="ECO:0000256" key="10">
    <source>
        <dbReference type="ARBA" id="ARBA00023004"/>
    </source>
</evidence>
<dbReference type="GO" id="GO:0042744">
    <property type="term" value="P:hydrogen peroxide catabolic process"/>
    <property type="evidence" value="ECO:0007669"/>
    <property type="project" value="UniProtKB-KW"/>
</dbReference>
<reference evidence="21 22" key="1">
    <citation type="journal article" date="2020" name="ISME J.">
        <title>Uncovering the hidden diversity of litter-decomposition mechanisms in mushroom-forming fungi.</title>
        <authorList>
            <person name="Floudas D."/>
            <person name="Bentzer J."/>
            <person name="Ahren D."/>
            <person name="Johansson T."/>
            <person name="Persson P."/>
            <person name="Tunlid A."/>
        </authorList>
    </citation>
    <scope>NUCLEOTIDE SEQUENCE [LARGE SCALE GENOMIC DNA]</scope>
    <source>
        <strain evidence="21 22">CBS 146.42</strain>
    </source>
</reference>
<evidence type="ECO:0000256" key="19">
    <source>
        <dbReference type="SAM" id="MobiDB-lite"/>
    </source>
</evidence>
<feature type="binding site" evidence="15">
    <location>
        <position position="214"/>
    </location>
    <ligand>
        <name>Ca(2+)</name>
        <dbReference type="ChEBI" id="CHEBI:29108"/>
        <label>2</label>
    </ligand>
</feature>
<name>A0A8H5D0V0_9AGAR</name>
<evidence type="ECO:0000256" key="3">
    <source>
        <dbReference type="ARBA" id="ARBA00022525"/>
    </source>
</evidence>
<dbReference type="GO" id="GO:0034599">
    <property type="term" value="P:cellular response to oxidative stress"/>
    <property type="evidence" value="ECO:0007669"/>
    <property type="project" value="InterPro"/>
</dbReference>
<comment type="cofactor">
    <cofactor evidence="15 18">
        <name>Ca(2+)</name>
        <dbReference type="ChEBI" id="CHEBI:29108"/>
    </cofactor>
    <text evidence="15 18">Binds 2 calcium ions per subunit.</text>
</comment>
<dbReference type="PANTHER" id="PTHR31356:SF66">
    <property type="entry name" value="CATALASE-PEROXIDASE"/>
    <property type="match status" value="1"/>
</dbReference>
<evidence type="ECO:0000256" key="7">
    <source>
        <dbReference type="ARBA" id="ARBA00022729"/>
    </source>
</evidence>
<keyword evidence="13" id="KW-0376">Hydrogen peroxide</keyword>
<feature type="disulfide bond" evidence="17">
    <location>
        <begin position="269"/>
        <end position="334"/>
    </location>
</feature>
<dbReference type="PANTHER" id="PTHR31356">
    <property type="entry name" value="THYLAKOID LUMENAL 29 KDA PROTEIN, CHLOROPLASTIC-RELATED"/>
    <property type="match status" value="1"/>
</dbReference>
<evidence type="ECO:0000256" key="14">
    <source>
        <dbReference type="PIRSR" id="PIRSR601621-1"/>
    </source>
</evidence>
<dbReference type="GO" id="GO:0004601">
    <property type="term" value="F:peroxidase activity"/>
    <property type="evidence" value="ECO:0007669"/>
    <property type="project" value="UniProtKB-KW"/>
</dbReference>
<keyword evidence="9 18" id="KW-0560">Oxidoreductase</keyword>
<dbReference type="InterPro" id="IPR002016">
    <property type="entry name" value="Haem_peroxidase"/>
</dbReference>
<keyword evidence="12" id="KW-0325">Glycoprotein</keyword>
<comment type="cofactor">
    <cofactor evidence="15">
        <name>heme b</name>
        <dbReference type="ChEBI" id="CHEBI:60344"/>
    </cofactor>
    <text evidence="15">Binds 1 heme b (iron(II)-protoporphyrin IX) group per subunit.</text>
</comment>
<feature type="binding site" evidence="15">
    <location>
        <position position="221"/>
    </location>
    <ligand>
        <name>Ca(2+)</name>
        <dbReference type="ChEBI" id="CHEBI:29108"/>
        <label>2</label>
    </ligand>
</feature>
<dbReference type="Gene3D" id="1.10.420.10">
    <property type="entry name" value="Peroxidase, domain 2"/>
    <property type="match status" value="1"/>
</dbReference>
<evidence type="ECO:0000256" key="11">
    <source>
        <dbReference type="ARBA" id="ARBA00023157"/>
    </source>
</evidence>
<feature type="domain" description="Plant heme peroxidase family profile" evidence="20">
    <location>
        <begin position="68"/>
        <end position="309"/>
    </location>
</feature>
<dbReference type="InterPro" id="IPR010255">
    <property type="entry name" value="Haem_peroxidase_sf"/>
</dbReference>
<dbReference type="PRINTS" id="PR00462">
    <property type="entry name" value="LIGNINASE"/>
</dbReference>
<dbReference type="EC" id="1.11.1.-" evidence="18"/>
<feature type="disulfide bond" evidence="17">
    <location>
        <begin position="29"/>
        <end position="42"/>
    </location>
</feature>
<dbReference type="AlphaFoldDB" id="A0A8H5D0V0"/>
<evidence type="ECO:0000256" key="13">
    <source>
        <dbReference type="ARBA" id="ARBA00023324"/>
    </source>
</evidence>
<evidence type="ECO:0000256" key="8">
    <source>
        <dbReference type="ARBA" id="ARBA00022837"/>
    </source>
</evidence>
<feature type="binding site" evidence="15">
    <location>
        <position position="87"/>
    </location>
    <ligand>
        <name>Ca(2+)</name>
        <dbReference type="ChEBI" id="CHEBI:29108"/>
        <label>1</label>
    </ligand>
</feature>
<evidence type="ECO:0000256" key="2">
    <source>
        <dbReference type="ARBA" id="ARBA00006089"/>
    </source>
</evidence>
<dbReference type="Proteomes" id="UP000559027">
    <property type="component" value="Unassembled WGS sequence"/>
</dbReference>
<dbReference type="PROSITE" id="PS00435">
    <property type="entry name" value="PEROXIDASE_1"/>
    <property type="match status" value="1"/>
</dbReference>
<dbReference type="InterPro" id="IPR001621">
    <property type="entry name" value="Ligninase"/>
</dbReference>
<keyword evidence="3" id="KW-0964">Secreted</keyword>
<sequence length="358" mass="37755">MLLKGIISAFSLVGTAQVAHGALTRRVACPDGKNTAINAACCPLFEIIEDIQNNLFDNECGEEFHESLRLVFHDAIGFSSSGGKGGGADGSIMTFSDVETLYHANNGIDGIIEVQRPFVEKHNISAGDFIQLAGAIGLSNCPGAPRLDYFFGRPNAVAAAPDLTVPEPFDTVDSILERFAEAGFNADEVVALLASHSVAAADHVDESIPGTPFDSTPGIFDSQFFIEVQLAGTGFPGTGRGQGEVESPLQGEMRLQSDQEFARDPRTACTWQSFINNQNKLQTEFKAAMLKLSLLGHDRSSLIDCSEVVPTPVPLSDSAHLPAGKSMVDVQPACATSAFPTLTAESGPATSVPPVGDS</sequence>
<feature type="region of interest" description="Disordered" evidence="19">
    <location>
        <begin position="339"/>
        <end position="358"/>
    </location>
</feature>
<dbReference type="CDD" id="cd00692">
    <property type="entry name" value="ligninase"/>
    <property type="match status" value="1"/>
</dbReference>
<dbReference type="GO" id="GO:0005576">
    <property type="term" value="C:extracellular region"/>
    <property type="evidence" value="ECO:0007669"/>
    <property type="project" value="UniProtKB-SubCell"/>
</dbReference>
<dbReference type="Gene3D" id="1.10.520.10">
    <property type="match status" value="1"/>
</dbReference>
<keyword evidence="4 18" id="KW-0575">Peroxidase</keyword>
<feature type="binding site" description="axial binding residue" evidence="15">
    <location>
        <position position="196"/>
    </location>
    <ligand>
        <name>heme b</name>
        <dbReference type="ChEBI" id="CHEBI:60344"/>
    </ligand>
    <ligandPart>
        <name>Fe</name>
        <dbReference type="ChEBI" id="CHEBI:18248"/>
    </ligandPart>
</feature>
<evidence type="ECO:0000256" key="12">
    <source>
        <dbReference type="ARBA" id="ARBA00023180"/>
    </source>
</evidence>
<keyword evidence="7 18" id="KW-0732">Signal</keyword>
<comment type="subcellular location">
    <subcellularLocation>
        <location evidence="1">Secreted</location>
    </subcellularLocation>
</comment>
<dbReference type="InterPro" id="IPR019793">
    <property type="entry name" value="Peroxidases_heam-ligand_BS"/>
</dbReference>
<keyword evidence="10 15" id="KW-0408">Iron</keyword>
<feature type="binding site" evidence="15">
    <location>
        <position position="197"/>
    </location>
    <ligand>
        <name>Ca(2+)</name>
        <dbReference type="ChEBI" id="CHEBI:29108"/>
        <label>2</label>
    </ligand>
</feature>
<feature type="disulfide bond" evidence="17">
    <location>
        <begin position="60"/>
        <end position="141"/>
    </location>
</feature>
<dbReference type="GO" id="GO:0020037">
    <property type="term" value="F:heme binding"/>
    <property type="evidence" value="ECO:0007669"/>
    <property type="project" value="UniProtKB-UniRule"/>
</dbReference>
<comment type="similarity">
    <text evidence="2 18">Belongs to the peroxidase family. Ligninase subfamily.</text>
</comment>
<dbReference type="GO" id="GO:0000302">
    <property type="term" value="P:response to reactive oxygen species"/>
    <property type="evidence" value="ECO:0007669"/>
    <property type="project" value="TreeGrafter"/>
</dbReference>
<feature type="binding site" evidence="15">
    <location>
        <position position="74"/>
    </location>
    <ligand>
        <name>Ca(2+)</name>
        <dbReference type="ChEBI" id="CHEBI:29108"/>
        <label>1</label>
    </ligand>
</feature>
<dbReference type="Pfam" id="PF00141">
    <property type="entry name" value="peroxidase"/>
    <property type="match status" value="1"/>
</dbReference>
<evidence type="ECO:0000256" key="17">
    <source>
        <dbReference type="PIRSR" id="PIRSR601621-4"/>
    </source>
</evidence>